<proteinExistence type="predicted"/>
<keyword evidence="2" id="KW-0805">Transcription regulation</keyword>
<dbReference type="SMART" id="SM00549">
    <property type="entry name" value="TAFH"/>
    <property type="match status" value="1"/>
</dbReference>
<dbReference type="InterPro" id="IPR037249">
    <property type="entry name" value="TAFH/NHR1_dom_sf"/>
</dbReference>
<dbReference type="InterPro" id="IPR003894">
    <property type="entry name" value="TAFH_NHR1"/>
</dbReference>
<name>A0A8T3D0F6_9TELE</name>
<dbReference type="GO" id="GO:0006367">
    <property type="term" value="P:transcription initiation at RNA polymerase II promoter"/>
    <property type="evidence" value="ECO:0007669"/>
    <property type="project" value="TreeGrafter"/>
</dbReference>
<evidence type="ECO:0000256" key="1">
    <source>
        <dbReference type="ARBA" id="ARBA00004123"/>
    </source>
</evidence>
<evidence type="ECO:0000256" key="2">
    <source>
        <dbReference type="ARBA" id="ARBA00023015"/>
    </source>
</evidence>
<keyword evidence="3" id="KW-0804">Transcription</keyword>
<dbReference type="PROSITE" id="PS51119">
    <property type="entry name" value="TAFH"/>
    <property type="match status" value="1"/>
</dbReference>
<dbReference type="InterPro" id="IPR045144">
    <property type="entry name" value="TAF4"/>
</dbReference>
<dbReference type="Pfam" id="PF07531">
    <property type="entry name" value="TAFH"/>
    <property type="match status" value="1"/>
</dbReference>
<keyword evidence="7" id="KW-1185">Reference proteome</keyword>
<dbReference type="Proteomes" id="UP000829720">
    <property type="component" value="Unassembled WGS sequence"/>
</dbReference>
<dbReference type="PANTHER" id="PTHR15138:SF17">
    <property type="entry name" value="TRANSCRIPTION INITIATION FACTOR TFIID SUBUNIT 4B"/>
    <property type="match status" value="1"/>
</dbReference>
<feature type="domain" description="TAFH" evidence="5">
    <location>
        <begin position="400"/>
        <end position="497"/>
    </location>
</feature>
<dbReference type="SUPFAM" id="SSF158553">
    <property type="entry name" value="TAFH domain-like"/>
    <property type="match status" value="1"/>
</dbReference>
<dbReference type="GO" id="GO:0003677">
    <property type="term" value="F:DNA binding"/>
    <property type="evidence" value="ECO:0007669"/>
    <property type="project" value="TreeGrafter"/>
</dbReference>
<sequence length="583" mass="60727">MPAIETSVSLEVKQIQSQEEAWTTQLVNGGATDVSVNALHRISGSGDAKEMEPERLAEMQTETTAVSVSNDEKLVSDRQPVVNSLVKTESQNNQTLTVSSCNAPGIVSKTPFSATPVTAPKSIVAPGVMNAHILNNSTNVQSAVSSPVTKMVVTAGPAGNSSSVVVANNVNQGITSGTPAGTQPVVTVSSSGQAKVGMSLASTSQAGLATVTAAAQVPKVTRVATITQTPGKGAVIALPRTTTLQQNGAPRTPPTTSVQLPANFQIPQGMVLIRSDSGQLMLVSQQALAQAQAQGIVPRANAAASGPTVRVAAPQASSQATTAAVIRNSEVTPVIKAPPPPSSTTVTSFQKMSVLKAAGGAVSTATGQVVRPAVPVLPAVTPAKTEAPKATPTVISAETLENVKKCKNFLVTLIKLASSGTHSAEMAKNVKELVKSLLDGNIEPEEFTDRLYTELKSSPQPYLVPFLKRSLPAVRQLTPNSQLFIQQCALPKPPAASQQVPKPAPAVLATQSKPAQPSLVMAQSPSTAQPLRSNQLVIQQPRGVVIKQSVTGPHTSPYLRRTGLCQSNLLPRYRRLHMLQEQL</sequence>
<dbReference type="GO" id="GO:0006355">
    <property type="term" value="P:regulation of DNA-templated transcription"/>
    <property type="evidence" value="ECO:0007669"/>
    <property type="project" value="UniProtKB-ARBA"/>
</dbReference>
<dbReference type="OrthoDB" id="21060at2759"/>
<keyword evidence="4" id="KW-0539">Nucleus</keyword>
<evidence type="ECO:0000259" key="5">
    <source>
        <dbReference type="PROSITE" id="PS51119"/>
    </source>
</evidence>
<evidence type="ECO:0000256" key="4">
    <source>
        <dbReference type="ARBA" id="ARBA00023242"/>
    </source>
</evidence>
<evidence type="ECO:0000313" key="6">
    <source>
        <dbReference type="EMBL" id="KAI1889187.1"/>
    </source>
</evidence>
<dbReference type="GO" id="GO:0016251">
    <property type="term" value="F:RNA polymerase II general transcription initiation factor activity"/>
    <property type="evidence" value="ECO:0007669"/>
    <property type="project" value="TreeGrafter"/>
</dbReference>
<comment type="subcellular location">
    <subcellularLocation>
        <location evidence="1">Nucleus</location>
    </subcellularLocation>
</comment>
<reference evidence="6" key="1">
    <citation type="submission" date="2021-01" db="EMBL/GenBank/DDBJ databases">
        <authorList>
            <person name="Zahm M."/>
            <person name="Roques C."/>
            <person name="Cabau C."/>
            <person name="Klopp C."/>
            <person name="Donnadieu C."/>
            <person name="Jouanno E."/>
            <person name="Lampietro C."/>
            <person name="Louis A."/>
            <person name="Herpin A."/>
            <person name="Echchiki A."/>
            <person name="Berthelot C."/>
            <person name="Parey E."/>
            <person name="Roest-Crollius H."/>
            <person name="Braasch I."/>
            <person name="Postlethwait J."/>
            <person name="Bobe J."/>
            <person name="Montfort J."/>
            <person name="Bouchez O."/>
            <person name="Begum T."/>
            <person name="Mejri S."/>
            <person name="Adams A."/>
            <person name="Chen W.-J."/>
            <person name="Guiguen Y."/>
        </authorList>
    </citation>
    <scope>NUCLEOTIDE SEQUENCE</scope>
    <source>
        <tissue evidence="6">Blood</tissue>
    </source>
</reference>
<dbReference type="Gene3D" id="1.20.120.1110">
    <property type="entry name" value="TAFH/NHR1 domain"/>
    <property type="match status" value="1"/>
</dbReference>
<dbReference type="PANTHER" id="PTHR15138">
    <property type="entry name" value="TRANSCRIPTION INITIATION FACTOR TFIID SUBUNIT 4"/>
    <property type="match status" value="1"/>
</dbReference>
<organism evidence="6 7">
    <name type="scientific">Albula goreensis</name>
    <dbReference type="NCBI Taxonomy" id="1534307"/>
    <lineage>
        <taxon>Eukaryota</taxon>
        <taxon>Metazoa</taxon>
        <taxon>Chordata</taxon>
        <taxon>Craniata</taxon>
        <taxon>Vertebrata</taxon>
        <taxon>Euteleostomi</taxon>
        <taxon>Actinopterygii</taxon>
        <taxon>Neopterygii</taxon>
        <taxon>Teleostei</taxon>
        <taxon>Albuliformes</taxon>
        <taxon>Albulidae</taxon>
        <taxon>Albula</taxon>
    </lineage>
</organism>
<dbReference type="EMBL" id="JAERUA010000016">
    <property type="protein sequence ID" value="KAI1889187.1"/>
    <property type="molecule type" value="Genomic_DNA"/>
</dbReference>
<accession>A0A8T3D0F6</accession>
<gene>
    <name evidence="6" type="ORF">AGOR_G00176540</name>
</gene>
<dbReference type="AlphaFoldDB" id="A0A8T3D0F6"/>
<protein>
    <recommendedName>
        <fullName evidence="5">TAFH domain-containing protein</fullName>
    </recommendedName>
</protein>
<comment type="caution">
    <text evidence="6">The sequence shown here is derived from an EMBL/GenBank/DDBJ whole genome shotgun (WGS) entry which is preliminary data.</text>
</comment>
<dbReference type="GO" id="GO:0005669">
    <property type="term" value="C:transcription factor TFIID complex"/>
    <property type="evidence" value="ECO:0007669"/>
    <property type="project" value="InterPro"/>
</dbReference>
<dbReference type="FunFam" id="1.20.120.1110:FF:000002">
    <property type="entry name" value="Transcription initiation factor TFIID subunit 4B"/>
    <property type="match status" value="1"/>
</dbReference>
<evidence type="ECO:0000313" key="7">
    <source>
        <dbReference type="Proteomes" id="UP000829720"/>
    </source>
</evidence>
<evidence type="ECO:0000256" key="3">
    <source>
        <dbReference type="ARBA" id="ARBA00023163"/>
    </source>
</evidence>